<keyword evidence="1" id="KW-0805">Transcription regulation</keyword>
<dbReference type="InterPro" id="IPR051081">
    <property type="entry name" value="HTH_MetalResp_TranReg"/>
</dbReference>
<keyword evidence="3" id="KW-0804">Transcription</keyword>
<dbReference type="AlphaFoldDB" id="G2GLP5"/>
<dbReference type="InterPro" id="IPR036388">
    <property type="entry name" value="WH-like_DNA-bd_sf"/>
</dbReference>
<feature type="domain" description="HTH arsR-type" evidence="4">
    <location>
        <begin position="1"/>
        <end position="105"/>
    </location>
</feature>
<keyword evidence="6" id="KW-1185">Reference proteome</keyword>
<keyword evidence="2" id="KW-0238">DNA-binding</keyword>
<dbReference type="PATRIC" id="fig|700597.3.peg.6307"/>
<protein>
    <recommendedName>
        <fullName evidence="4">HTH arsR-type domain-containing protein</fullName>
    </recommendedName>
</protein>
<dbReference type="PROSITE" id="PS50987">
    <property type="entry name" value="HTH_ARSR_2"/>
    <property type="match status" value="1"/>
</dbReference>
<sequence>MTRTDGEGEEMLRTPVSERRLVILEWLKDPVAHFPRRRRADPVEDGVSADAVAERLGVSRAVAETHLGLLADLGLLRAKRMGRRLYYRRDEVRIAEVARMFEKGW</sequence>
<dbReference type="Gene3D" id="1.10.10.10">
    <property type="entry name" value="Winged helix-like DNA-binding domain superfamily/Winged helix DNA-binding domain"/>
    <property type="match status" value="1"/>
</dbReference>
<evidence type="ECO:0000256" key="2">
    <source>
        <dbReference type="ARBA" id="ARBA00023125"/>
    </source>
</evidence>
<dbReference type="SUPFAM" id="SSF46785">
    <property type="entry name" value="Winged helix' DNA-binding domain"/>
    <property type="match status" value="1"/>
</dbReference>
<dbReference type="PANTHER" id="PTHR33154">
    <property type="entry name" value="TRANSCRIPTIONAL REGULATOR, ARSR FAMILY"/>
    <property type="match status" value="1"/>
</dbReference>
<organism evidence="5 6">
    <name type="scientific">Streptomyces zinciresistens K42</name>
    <dbReference type="NCBI Taxonomy" id="700597"/>
    <lineage>
        <taxon>Bacteria</taxon>
        <taxon>Bacillati</taxon>
        <taxon>Actinomycetota</taxon>
        <taxon>Actinomycetes</taxon>
        <taxon>Kitasatosporales</taxon>
        <taxon>Streptomycetaceae</taxon>
        <taxon>Streptomyces</taxon>
    </lineage>
</organism>
<dbReference type="Proteomes" id="UP000004217">
    <property type="component" value="Unassembled WGS sequence"/>
</dbReference>
<evidence type="ECO:0000313" key="5">
    <source>
        <dbReference type="EMBL" id="EGX55576.1"/>
    </source>
</evidence>
<name>G2GLP5_9ACTN</name>
<proteinExistence type="predicted"/>
<comment type="caution">
    <text evidence="5">The sequence shown here is derived from an EMBL/GenBank/DDBJ whole genome shotgun (WGS) entry which is preliminary data.</text>
</comment>
<evidence type="ECO:0000259" key="4">
    <source>
        <dbReference type="PROSITE" id="PS50987"/>
    </source>
</evidence>
<dbReference type="InterPro" id="IPR036390">
    <property type="entry name" value="WH_DNA-bd_sf"/>
</dbReference>
<evidence type="ECO:0000256" key="3">
    <source>
        <dbReference type="ARBA" id="ARBA00023163"/>
    </source>
</evidence>
<dbReference type="PANTHER" id="PTHR33154:SF32">
    <property type="entry name" value="TRANSCRIPTIONAL REGULATORY PROTEIN"/>
    <property type="match status" value="1"/>
</dbReference>
<reference evidence="5 6" key="1">
    <citation type="submission" date="2011-08" db="EMBL/GenBank/DDBJ databases">
        <authorList>
            <person name="Lin Y."/>
            <person name="Hao X."/>
            <person name="Johnstone L."/>
            <person name="Miller S.J."/>
            <person name="Wei G."/>
            <person name="Rensing C."/>
        </authorList>
    </citation>
    <scope>NUCLEOTIDE SEQUENCE [LARGE SCALE GENOMIC DNA]</scope>
    <source>
        <strain evidence="5 6">K42</strain>
    </source>
</reference>
<dbReference type="EMBL" id="AGBF01000213">
    <property type="protein sequence ID" value="EGX55576.1"/>
    <property type="molecule type" value="Genomic_DNA"/>
</dbReference>
<evidence type="ECO:0000256" key="1">
    <source>
        <dbReference type="ARBA" id="ARBA00023015"/>
    </source>
</evidence>
<accession>G2GLP5</accession>
<gene>
    <name evidence="5" type="ORF">SZN_32236</name>
</gene>
<evidence type="ECO:0000313" key="6">
    <source>
        <dbReference type="Proteomes" id="UP000004217"/>
    </source>
</evidence>
<dbReference type="InterPro" id="IPR001845">
    <property type="entry name" value="HTH_ArsR_DNA-bd_dom"/>
</dbReference>
<dbReference type="GO" id="GO:0003677">
    <property type="term" value="F:DNA binding"/>
    <property type="evidence" value="ECO:0007669"/>
    <property type="project" value="UniProtKB-KW"/>
</dbReference>
<dbReference type="GO" id="GO:0003700">
    <property type="term" value="F:DNA-binding transcription factor activity"/>
    <property type="evidence" value="ECO:0007669"/>
    <property type="project" value="InterPro"/>
</dbReference>